<sequence length="266" mass="29564">MSRRINFINPFGTTVYDSLIHETLSHYAMEGTTLDITHLEGCPSDMDYFYPKHFVENALYAAIQDAEAAGYDAVICGCCYDPGVRVGRELTNMPIIGPMEASLQLLAYHGRTAVIVADHVKACSLMKDNARLSGMEDLIVGYDVIDWYVRDMVNDTDAVAADVIEVSRRAVEKTGAEAVILNCTIISASYQKYLMKGGKPADVPVLNPNLMALMMAETTAHLRSKGALQLSRAAFYAQPHDDHFRKVSEITRKAWDATRPVRDQFF</sequence>
<dbReference type="RefSeq" id="WP_374829500.1">
    <property type="nucleotide sequence ID" value="NZ_JBHEEZ010000001.1"/>
</dbReference>
<comment type="similarity">
    <text evidence="1">Belongs to the HyuE racemase family.</text>
</comment>
<dbReference type="InterPro" id="IPR015942">
    <property type="entry name" value="Asp/Glu/hydantoin_racemase"/>
</dbReference>
<comment type="caution">
    <text evidence="2">The sequence shown here is derived from an EMBL/GenBank/DDBJ whole genome shotgun (WGS) entry which is preliminary data.</text>
</comment>
<name>A0ABV9H4K7_9HYPH</name>
<dbReference type="Gene3D" id="3.40.50.12500">
    <property type="match status" value="1"/>
</dbReference>
<accession>A0ABV9H4K7</accession>
<reference evidence="3" key="1">
    <citation type="journal article" date="2019" name="Int. J. Syst. Evol. Microbiol.">
        <title>The Global Catalogue of Microorganisms (GCM) 10K type strain sequencing project: providing services to taxonomists for standard genome sequencing and annotation.</title>
        <authorList>
            <consortium name="The Broad Institute Genomics Platform"/>
            <consortium name="The Broad Institute Genome Sequencing Center for Infectious Disease"/>
            <person name="Wu L."/>
            <person name="Ma J."/>
        </authorList>
    </citation>
    <scope>NUCLEOTIDE SEQUENCE [LARGE SCALE GENOMIC DNA]</scope>
    <source>
        <strain evidence="3">CGMCC 1.15731</strain>
    </source>
</reference>
<evidence type="ECO:0000256" key="1">
    <source>
        <dbReference type="ARBA" id="ARBA00038414"/>
    </source>
</evidence>
<gene>
    <name evidence="2" type="ORF">ACFO1V_08355</name>
</gene>
<dbReference type="Proteomes" id="UP001596042">
    <property type="component" value="Unassembled WGS sequence"/>
</dbReference>
<organism evidence="2 3">
    <name type="scientific">Daeguia caeni</name>
    <dbReference type="NCBI Taxonomy" id="439612"/>
    <lineage>
        <taxon>Bacteria</taxon>
        <taxon>Pseudomonadati</taxon>
        <taxon>Pseudomonadota</taxon>
        <taxon>Alphaproteobacteria</taxon>
        <taxon>Hyphomicrobiales</taxon>
        <taxon>Brucellaceae</taxon>
        <taxon>Daeguia</taxon>
    </lineage>
</organism>
<proteinExistence type="inferred from homology"/>
<dbReference type="InterPro" id="IPR053714">
    <property type="entry name" value="Iso_Racemase_Enz_sf"/>
</dbReference>
<dbReference type="Pfam" id="PF01177">
    <property type="entry name" value="Asp_Glu_race"/>
    <property type="match status" value="1"/>
</dbReference>
<protein>
    <submittedName>
        <fullName evidence="2">Aspartate/glutamate racemase family protein</fullName>
    </submittedName>
</protein>
<evidence type="ECO:0000313" key="3">
    <source>
        <dbReference type="Proteomes" id="UP001596042"/>
    </source>
</evidence>
<keyword evidence="3" id="KW-1185">Reference proteome</keyword>
<dbReference type="EMBL" id="JBHSEL010000053">
    <property type="protein sequence ID" value="MFC4625232.1"/>
    <property type="molecule type" value="Genomic_DNA"/>
</dbReference>
<evidence type="ECO:0000313" key="2">
    <source>
        <dbReference type="EMBL" id="MFC4625232.1"/>
    </source>
</evidence>